<dbReference type="EMBL" id="BQKY01000015">
    <property type="protein sequence ID" value="GJN93740.1"/>
    <property type="molecule type" value="Genomic_DNA"/>
</dbReference>
<accession>A0AAV5GMB5</accession>
<sequence length="193" mass="20065">MAPAPPPPPSRSTAATSPPPPPPPRTSSPAAAFPSSPDLSRPSTPSGSATPRGASTKGTLVSLPALLSDLSVLASSSGAPLLAAKHFAPEHAYAPPKPAALDPRKRGNELLEAVRAGELDLSSPREGEEDGGKVTLSREEAPLLAERWVEAVERVLKRAQEEDQRAGSKDGAVERAEQVERWAGKVERGLAKA</sequence>
<feature type="region of interest" description="Disordered" evidence="1">
    <location>
        <begin position="159"/>
        <end position="193"/>
    </location>
</feature>
<keyword evidence="3" id="KW-1185">Reference proteome</keyword>
<comment type="caution">
    <text evidence="2">The sequence shown here is derived from an EMBL/GenBank/DDBJ whole genome shotgun (WGS) entry which is preliminary data.</text>
</comment>
<feature type="region of interest" description="Disordered" evidence="1">
    <location>
        <begin position="1"/>
        <end position="57"/>
    </location>
</feature>
<feature type="compositionally biased region" description="Pro residues" evidence="1">
    <location>
        <begin position="17"/>
        <end position="26"/>
    </location>
</feature>
<gene>
    <name evidence="2" type="ORF">Rhopal_006797-T1</name>
</gene>
<feature type="compositionally biased region" description="Basic and acidic residues" evidence="1">
    <location>
        <begin position="115"/>
        <end position="138"/>
    </location>
</feature>
<feature type="compositionally biased region" description="Pro residues" evidence="1">
    <location>
        <begin position="1"/>
        <end position="10"/>
    </location>
</feature>
<protein>
    <submittedName>
        <fullName evidence="2">Uncharacterized protein</fullName>
    </submittedName>
</protein>
<feature type="compositionally biased region" description="Low complexity" evidence="1">
    <location>
        <begin position="27"/>
        <end position="37"/>
    </location>
</feature>
<evidence type="ECO:0000313" key="3">
    <source>
        <dbReference type="Proteomes" id="UP001342314"/>
    </source>
</evidence>
<name>A0AAV5GMB5_9BASI</name>
<evidence type="ECO:0000256" key="1">
    <source>
        <dbReference type="SAM" id="MobiDB-lite"/>
    </source>
</evidence>
<feature type="region of interest" description="Disordered" evidence="1">
    <location>
        <begin position="93"/>
        <end position="138"/>
    </location>
</feature>
<dbReference type="Proteomes" id="UP001342314">
    <property type="component" value="Unassembled WGS sequence"/>
</dbReference>
<evidence type="ECO:0000313" key="2">
    <source>
        <dbReference type="EMBL" id="GJN93740.1"/>
    </source>
</evidence>
<dbReference type="AlphaFoldDB" id="A0AAV5GMB5"/>
<proteinExistence type="predicted"/>
<reference evidence="2 3" key="1">
    <citation type="submission" date="2021-12" db="EMBL/GenBank/DDBJ databases">
        <title>High titer production of polyol ester of fatty acids by Rhodotorula paludigena BS15 towards product separation-free biomass refinery.</title>
        <authorList>
            <person name="Mano J."/>
            <person name="Ono H."/>
            <person name="Tanaka T."/>
            <person name="Naito K."/>
            <person name="Sushida H."/>
            <person name="Ike M."/>
            <person name="Tokuyasu K."/>
            <person name="Kitaoka M."/>
        </authorList>
    </citation>
    <scope>NUCLEOTIDE SEQUENCE [LARGE SCALE GENOMIC DNA]</scope>
    <source>
        <strain evidence="2 3">BS15</strain>
    </source>
</reference>
<organism evidence="2 3">
    <name type="scientific">Rhodotorula paludigena</name>
    <dbReference type="NCBI Taxonomy" id="86838"/>
    <lineage>
        <taxon>Eukaryota</taxon>
        <taxon>Fungi</taxon>
        <taxon>Dikarya</taxon>
        <taxon>Basidiomycota</taxon>
        <taxon>Pucciniomycotina</taxon>
        <taxon>Microbotryomycetes</taxon>
        <taxon>Sporidiobolales</taxon>
        <taxon>Sporidiobolaceae</taxon>
        <taxon>Rhodotorula</taxon>
    </lineage>
</organism>